<dbReference type="Pfam" id="PF21972">
    <property type="entry name" value="Arc1p_N_like"/>
    <property type="match status" value="1"/>
</dbReference>
<dbReference type="InterPro" id="IPR036282">
    <property type="entry name" value="Glutathione-S-Trfase_C_sf"/>
</dbReference>
<dbReference type="GO" id="GO:0005634">
    <property type="term" value="C:nucleus"/>
    <property type="evidence" value="ECO:0007669"/>
    <property type="project" value="TreeGrafter"/>
</dbReference>
<dbReference type="EMBL" id="OV725078">
    <property type="protein sequence ID" value="CAH1392647.1"/>
    <property type="molecule type" value="Genomic_DNA"/>
</dbReference>
<feature type="domain" description="Nuclear-export cofactor Arc1-like N-terminal" evidence="1">
    <location>
        <begin position="20"/>
        <end position="99"/>
    </location>
</feature>
<reference evidence="2" key="1">
    <citation type="submission" date="2022-01" db="EMBL/GenBank/DDBJ databases">
        <authorList>
            <person name="King R."/>
        </authorList>
    </citation>
    <scope>NUCLEOTIDE SEQUENCE</scope>
</reference>
<dbReference type="SUPFAM" id="SSF47616">
    <property type="entry name" value="GST C-terminal domain-like"/>
    <property type="match status" value="1"/>
</dbReference>
<evidence type="ECO:0000313" key="2">
    <source>
        <dbReference type="EMBL" id="CAH1392647.1"/>
    </source>
</evidence>
<dbReference type="GO" id="GO:0017101">
    <property type="term" value="C:aminoacyl-tRNA synthetase multienzyme complex"/>
    <property type="evidence" value="ECO:0007669"/>
    <property type="project" value="InterPro"/>
</dbReference>
<protein>
    <recommendedName>
        <fullName evidence="1">Nuclear-export cofactor Arc1-like N-terminal domain-containing protein</fullName>
    </recommendedName>
</protein>
<proteinExistence type="predicted"/>
<dbReference type="GO" id="GO:0005737">
    <property type="term" value="C:cytoplasm"/>
    <property type="evidence" value="ECO:0007669"/>
    <property type="project" value="TreeGrafter"/>
</dbReference>
<sequence>MGSIRLRETDEDIADLLSMQWMEYAHIYLINITPPYRSLILTELNEALSFQSYFGGNQITAADKAVFRALRHIMEQLTFQEKEKYLHLSRWCNTMQNELENSRMIQFSRSLLY</sequence>
<evidence type="ECO:0000313" key="3">
    <source>
        <dbReference type="Proteomes" id="UP001152798"/>
    </source>
</evidence>
<keyword evidence="3" id="KW-1185">Reference proteome</keyword>
<dbReference type="PANTHER" id="PTHR44490">
    <property type="entry name" value="EUKARYOTIC TRANSLATION ELONGATION FACTOR 1 EPSILON-1"/>
    <property type="match status" value="1"/>
</dbReference>
<evidence type="ECO:0000259" key="1">
    <source>
        <dbReference type="Pfam" id="PF21972"/>
    </source>
</evidence>
<dbReference type="InterPro" id="IPR042450">
    <property type="entry name" value="EEF1E1"/>
</dbReference>
<dbReference type="InterPro" id="IPR053836">
    <property type="entry name" value="Arc1-like_N"/>
</dbReference>
<dbReference type="AlphaFoldDB" id="A0A9P0E5F5"/>
<dbReference type="Gene3D" id="1.20.1050.10">
    <property type="match status" value="1"/>
</dbReference>
<dbReference type="OrthoDB" id="19141at2759"/>
<dbReference type="Proteomes" id="UP001152798">
    <property type="component" value="Chromosome 2"/>
</dbReference>
<accession>A0A9P0E5F5</accession>
<dbReference type="PANTHER" id="PTHR44490:SF1">
    <property type="entry name" value="EUKARYOTIC TRANSLATION ELONGATION FACTOR 1 EPSILON-1"/>
    <property type="match status" value="1"/>
</dbReference>
<dbReference type="GO" id="GO:0043517">
    <property type="term" value="P:positive regulation of DNA damage response, signal transduction by p53 class mediator"/>
    <property type="evidence" value="ECO:0007669"/>
    <property type="project" value="InterPro"/>
</dbReference>
<gene>
    <name evidence="2" type="ORF">NEZAVI_LOCUS3429</name>
</gene>
<organism evidence="2 3">
    <name type="scientific">Nezara viridula</name>
    <name type="common">Southern green stink bug</name>
    <name type="synonym">Cimex viridulus</name>
    <dbReference type="NCBI Taxonomy" id="85310"/>
    <lineage>
        <taxon>Eukaryota</taxon>
        <taxon>Metazoa</taxon>
        <taxon>Ecdysozoa</taxon>
        <taxon>Arthropoda</taxon>
        <taxon>Hexapoda</taxon>
        <taxon>Insecta</taxon>
        <taxon>Pterygota</taxon>
        <taxon>Neoptera</taxon>
        <taxon>Paraneoptera</taxon>
        <taxon>Hemiptera</taxon>
        <taxon>Heteroptera</taxon>
        <taxon>Panheteroptera</taxon>
        <taxon>Pentatomomorpha</taxon>
        <taxon>Pentatomoidea</taxon>
        <taxon>Pentatomidae</taxon>
        <taxon>Pentatominae</taxon>
        <taxon>Nezara</taxon>
    </lineage>
</organism>
<name>A0A9P0E5F5_NEZVI</name>